<dbReference type="Proteomes" id="UP000438760">
    <property type="component" value="Unassembled WGS sequence"/>
</dbReference>
<comment type="caution">
    <text evidence="4">The sequence shown here is derived from an EMBL/GenBank/DDBJ whole genome shotgun (WGS) entry which is preliminary data.</text>
</comment>
<evidence type="ECO:0000313" key="5">
    <source>
        <dbReference type="Proteomes" id="UP000438760"/>
    </source>
</evidence>
<dbReference type="RefSeq" id="WP_155093051.1">
    <property type="nucleotide sequence ID" value="NZ_CP102754.1"/>
</dbReference>
<dbReference type="PANTHER" id="PTHR32305">
    <property type="match status" value="1"/>
</dbReference>
<dbReference type="PANTHER" id="PTHR32305:SF15">
    <property type="entry name" value="PROTEIN RHSA-RELATED"/>
    <property type="match status" value="1"/>
</dbReference>
<feature type="domain" description="Teneurin-like YD-shell" evidence="3">
    <location>
        <begin position="17"/>
        <end position="117"/>
    </location>
</feature>
<evidence type="ECO:0000259" key="3">
    <source>
        <dbReference type="Pfam" id="PF25023"/>
    </source>
</evidence>
<dbReference type="InterPro" id="IPR056823">
    <property type="entry name" value="TEN-like_YD-shell"/>
</dbReference>
<feature type="compositionally biased region" description="Basic residues" evidence="2">
    <location>
        <begin position="240"/>
        <end position="252"/>
    </location>
</feature>
<evidence type="ECO:0000313" key="4">
    <source>
        <dbReference type="EMBL" id="MTG99046.1"/>
    </source>
</evidence>
<dbReference type="EMBL" id="WMJX01000040">
    <property type="protein sequence ID" value="MTG99046.1"/>
    <property type="molecule type" value="Genomic_DNA"/>
</dbReference>
<dbReference type="Pfam" id="PF25023">
    <property type="entry name" value="TEN_YD-shell"/>
    <property type="match status" value="1"/>
</dbReference>
<dbReference type="InterPro" id="IPR022385">
    <property type="entry name" value="Rhs_assc_core"/>
</dbReference>
<keyword evidence="5" id="KW-1185">Reference proteome</keyword>
<evidence type="ECO:0000256" key="1">
    <source>
        <dbReference type="ARBA" id="ARBA00022737"/>
    </source>
</evidence>
<organism evidence="4 5">
    <name type="scientific">Myroides albus</name>
    <dbReference type="NCBI Taxonomy" id="2562892"/>
    <lineage>
        <taxon>Bacteria</taxon>
        <taxon>Pseudomonadati</taxon>
        <taxon>Bacteroidota</taxon>
        <taxon>Flavobacteriia</taxon>
        <taxon>Flavobacteriales</taxon>
        <taxon>Flavobacteriaceae</taxon>
        <taxon>Myroides</taxon>
    </lineage>
</organism>
<evidence type="ECO:0000256" key="2">
    <source>
        <dbReference type="SAM" id="MobiDB-lite"/>
    </source>
</evidence>
<dbReference type="PRINTS" id="PR00394">
    <property type="entry name" value="RHSPROTEIN"/>
</dbReference>
<dbReference type="Gene3D" id="2.180.10.10">
    <property type="entry name" value="RHS repeat-associated core"/>
    <property type="match status" value="1"/>
</dbReference>
<dbReference type="InterPro" id="IPR050708">
    <property type="entry name" value="T6SS_VgrG/RHS"/>
</dbReference>
<reference evidence="4 5" key="1">
    <citation type="submission" date="2019-11" db="EMBL/GenBank/DDBJ databases">
        <title>Genome of Strain BIT-d1.</title>
        <authorList>
            <person name="Yang Y."/>
        </authorList>
    </citation>
    <scope>NUCLEOTIDE SEQUENCE [LARGE SCALE GENOMIC DNA]</scope>
    <source>
        <strain evidence="4 5">BIT-d1</strain>
    </source>
</reference>
<sequence length="288" mass="33296">MQVNDTGKLCKVTEPTDSITTWLYEVNSFVPCGKIKDGEHFSIVSNYLGTPEYMYSSEGELVWHGVLDIYGRIDMKVGKRMDCPFRYQGQYDDLESGLYYNRFRYYNPDMGMYVSQDPIGLNSRNYNLYSYVRDTNRITGPFGLDWVYILEDSKGKPYYVGRAGDDMSLMDVARRHNATEGTIDGARFGEGDTLKRKTDFDIKPDPVRGLEQIGIDDTGGKIGRSQEFRRGNNIDGISERKRKKADGKKRMKQGREFLNKENVKKVTELPTLEELTFDEFDKKRKHKH</sequence>
<accession>A0A6I3LNN3</accession>
<dbReference type="NCBIfam" id="TIGR03696">
    <property type="entry name" value="Rhs_assc_core"/>
    <property type="match status" value="1"/>
</dbReference>
<feature type="region of interest" description="Disordered" evidence="2">
    <location>
        <begin position="234"/>
        <end position="259"/>
    </location>
</feature>
<protein>
    <recommendedName>
        <fullName evidence="3">Teneurin-like YD-shell domain-containing protein</fullName>
    </recommendedName>
</protein>
<dbReference type="OrthoDB" id="9765204at2"/>
<keyword evidence="1" id="KW-0677">Repeat</keyword>
<gene>
    <name evidence="4" type="ORF">GJV76_13040</name>
</gene>
<name>A0A6I3LNN3_9FLAO</name>
<proteinExistence type="predicted"/>
<dbReference type="AlphaFoldDB" id="A0A6I3LNN3"/>